<proteinExistence type="predicted"/>
<organism evidence="2 3">
    <name type="scientific">Rhodosorus marinus</name>
    <dbReference type="NCBI Taxonomy" id="101924"/>
    <lineage>
        <taxon>Eukaryota</taxon>
        <taxon>Rhodophyta</taxon>
        <taxon>Stylonematophyceae</taxon>
        <taxon>Stylonematales</taxon>
        <taxon>Stylonemataceae</taxon>
        <taxon>Rhodosorus</taxon>
    </lineage>
</organism>
<accession>A0AAV8UUR0</accession>
<dbReference type="GO" id="GO:0016829">
    <property type="term" value="F:lyase activity"/>
    <property type="evidence" value="ECO:0007669"/>
    <property type="project" value="InterPro"/>
</dbReference>
<feature type="region of interest" description="Disordered" evidence="1">
    <location>
        <begin position="32"/>
        <end position="56"/>
    </location>
</feature>
<evidence type="ECO:0000313" key="3">
    <source>
        <dbReference type="Proteomes" id="UP001157974"/>
    </source>
</evidence>
<gene>
    <name evidence="2" type="ORF">NDN08_001509</name>
</gene>
<dbReference type="InterPro" id="IPR038672">
    <property type="entry name" value="CpcT/CpeT_sf"/>
</dbReference>
<comment type="caution">
    <text evidence="2">The sequence shown here is derived from an EMBL/GenBank/DDBJ whole genome shotgun (WGS) entry which is preliminary data.</text>
</comment>
<dbReference type="Gene3D" id="2.40.128.590">
    <property type="entry name" value="CpcT/CpeT domain"/>
    <property type="match status" value="1"/>
</dbReference>
<dbReference type="Pfam" id="PF06206">
    <property type="entry name" value="CpeT"/>
    <property type="match status" value="1"/>
</dbReference>
<dbReference type="CDD" id="cd16338">
    <property type="entry name" value="CpcT"/>
    <property type="match status" value="1"/>
</dbReference>
<dbReference type="EMBL" id="JAMWBK010000005">
    <property type="protein sequence ID" value="KAJ8904997.1"/>
    <property type="molecule type" value="Genomic_DNA"/>
</dbReference>
<protein>
    <submittedName>
        <fullName evidence="2">Uncharacterized protein</fullName>
    </submittedName>
</protein>
<dbReference type="Proteomes" id="UP001157974">
    <property type="component" value="Unassembled WGS sequence"/>
</dbReference>
<evidence type="ECO:0000256" key="1">
    <source>
        <dbReference type="SAM" id="MobiDB-lite"/>
    </source>
</evidence>
<sequence length="346" mass="39855">MGFVGLFGGQLAGAAGKDRVCRWKERASRLSRVEMTTDDAEPNENGNGGVGKDKESSFVDGVLRDSVLETIWQSQVKEKRAGRPVESSQYSMHGTVRRIAQYLKAKESMNKFIKLFEGEFDNYEQVLEEREKGIEPREGGGHEHIHCQLQLISDPTLNDNIIFAKYYFDGNPRAIFRSRIYKVWPVLNEESRELNMRIFRLYEELEQELRSKNYDPTQIEWGDESELVELYGCNVYWAQEEEESSDSVFTGYMKEECCQVFSPVVGDFLHIYDDLLLNDTHLSVNDRGFDSEGQFVYGNRIGLPYVMRRLTGEDDALWWTVTGEEEARKGKAFNTSLKTYVRSSDA</sequence>
<reference evidence="2 3" key="1">
    <citation type="journal article" date="2023" name="Nat. Commun.">
        <title>Origin of minicircular mitochondrial genomes in red algae.</title>
        <authorList>
            <person name="Lee Y."/>
            <person name="Cho C.H."/>
            <person name="Lee Y.M."/>
            <person name="Park S.I."/>
            <person name="Yang J.H."/>
            <person name="West J.A."/>
            <person name="Bhattacharya D."/>
            <person name="Yoon H.S."/>
        </authorList>
    </citation>
    <scope>NUCLEOTIDE SEQUENCE [LARGE SCALE GENOMIC DNA]</scope>
    <source>
        <strain evidence="2 3">CCMP1338</strain>
        <tissue evidence="2">Whole cell</tissue>
    </source>
</reference>
<name>A0AAV8UUR0_9RHOD</name>
<dbReference type="AlphaFoldDB" id="A0AAV8UUR0"/>
<keyword evidence="3" id="KW-1185">Reference proteome</keyword>
<evidence type="ECO:0000313" key="2">
    <source>
        <dbReference type="EMBL" id="KAJ8904997.1"/>
    </source>
</evidence>
<dbReference type="InterPro" id="IPR010404">
    <property type="entry name" value="CpcT/CpeT"/>
</dbReference>